<sequence>MLNRIVYVNGDYINEHDAKVSIFDRGFLFADAVYEVTAVVNGHLIENEGHMNRLARSCNELELTLPVTIEELTHIQQELIRLNQLDEGGIYLQLSRGTAGDRDFAYPQNIQPTLVLFTQARSLLDSPKAKKGMKVVTIEDIRWHRRDIKTVQLLAPCMAKQFALSQGYDDAWLTEGGYITEGSSNNAYIVTEHNTVVTRPLSRDILHGITRQALLDLGAKHAIKIEERLFTPEEAMHAKEAFISSATTFVYPVVEINDQPIGDGKPGPIAKQLRDIYIDLVKRQSAS</sequence>
<dbReference type="PANTHER" id="PTHR42743">
    <property type="entry name" value="AMINO-ACID AMINOTRANSFERASE"/>
    <property type="match status" value="1"/>
</dbReference>
<dbReference type="GO" id="GO:0047810">
    <property type="term" value="F:D-alanine-2-oxoglutarate aminotransferase activity"/>
    <property type="evidence" value="ECO:0007669"/>
    <property type="project" value="UniProtKB-EC"/>
</dbReference>
<evidence type="ECO:0000256" key="11">
    <source>
        <dbReference type="ARBA" id="ARBA00049229"/>
    </source>
</evidence>
<keyword evidence="8 13" id="KW-0663">Pyridoxal phosphate</keyword>
<dbReference type="Proteomes" id="UP001629953">
    <property type="component" value="Unassembled WGS sequence"/>
</dbReference>
<dbReference type="SUPFAM" id="SSF56752">
    <property type="entry name" value="D-aminoacid aminotransferase-like PLP-dependent enzymes"/>
    <property type="match status" value="1"/>
</dbReference>
<evidence type="ECO:0000313" key="14">
    <source>
        <dbReference type="EMBL" id="MFM2483892.1"/>
    </source>
</evidence>
<dbReference type="InterPro" id="IPR043131">
    <property type="entry name" value="BCAT-like_N"/>
</dbReference>
<proteinExistence type="inferred from homology"/>
<dbReference type="PANTHER" id="PTHR42743:SF11">
    <property type="entry name" value="AMINODEOXYCHORISMATE LYASE"/>
    <property type="match status" value="1"/>
</dbReference>
<evidence type="ECO:0000313" key="15">
    <source>
        <dbReference type="Proteomes" id="UP001629953"/>
    </source>
</evidence>
<dbReference type="EMBL" id="JBEQCT010000001">
    <property type="protein sequence ID" value="MFM2483892.1"/>
    <property type="molecule type" value="Genomic_DNA"/>
</dbReference>
<gene>
    <name evidence="14" type="ORF">ABUE30_02230</name>
</gene>
<evidence type="ECO:0000256" key="9">
    <source>
        <dbReference type="ARBA" id="ARBA00048212"/>
    </source>
</evidence>
<dbReference type="Gene3D" id="3.30.470.10">
    <property type="match status" value="1"/>
</dbReference>
<evidence type="ECO:0000256" key="2">
    <source>
        <dbReference type="ARBA" id="ARBA00003109"/>
    </source>
</evidence>
<evidence type="ECO:0000256" key="7">
    <source>
        <dbReference type="ARBA" id="ARBA00013053"/>
    </source>
</evidence>
<dbReference type="NCBIfam" id="NF005209">
    <property type="entry name" value="PRK06680.1"/>
    <property type="match status" value="1"/>
</dbReference>
<comment type="caution">
    <text evidence="14">The sequence shown here is derived from an EMBL/GenBank/DDBJ whole genome shotgun (WGS) entry which is preliminary data.</text>
</comment>
<keyword evidence="15" id="KW-1185">Reference proteome</keyword>
<dbReference type="InterPro" id="IPR018300">
    <property type="entry name" value="Aminotrans_IV_CS"/>
</dbReference>
<evidence type="ECO:0000256" key="6">
    <source>
        <dbReference type="ARBA" id="ARBA00009320"/>
    </source>
</evidence>
<evidence type="ECO:0000256" key="3">
    <source>
        <dbReference type="ARBA" id="ARBA00004824"/>
    </source>
</evidence>
<comment type="similarity">
    <text evidence="6 12">Belongs to the class-IV pyridoxal-phosphate-dependent aminotransferase family.</text>
</comment>
<comment type="pathway">
    <text evidence="4">Amino-acid biosynthesis; L-valine biosynthesis; L-valine from pyruvate: step 4/4.</text>
</comment>
<accession>A0ABW9G333</accession>
<protein>
    <recommendedName>
        <fullName evidence="7">branched-chain-amino-acid transaminase</fullName>
        <ecNumber evidence="7">2.6.1.42</ecNumber>
    </recommendedName>
</protein>
<evidence type="ECO:0000256" key="8">
    <source>
        <dbReference type="ARBA" id="ARBA00022898"/>
    </source>
</evidence>
<dbReference type="CDD" id="cd01558">
    <property type="entry name" value="D-AAT_like"/>
    <property type="match status" value="1"/>
</dbReference>
<comment type="cofactor">
    <cofactor evidence="1 13">
        <name>pyridoxal 5'-phosphate</name>
        <dbReference type="ChEBI" id="CHEBI:597326"/>
    </cofactor>
</comment>
<comment type="function">
    <text evidence="2">Acts on leucine, isoleucine and valine.</text>
</comment>
<reference evidence="14 15" key="1">
    <citation type="journal article" date="2013" name="Int. J. Syst. Evol. Microbiol.">
        <title>Celerinatantimonas yamalensis sp. nov., a cold-adapted diazotrophic bacterium from a cold permafrost brine.</title>
        <authorList>
            <person name="Shcherbakova V."/>
            <person name="Chuvilskaya N."/>
            <person name="Rivkina E."/>
            <person name="Demidov N."/>
            <person name="Uchaeva V."/>
            <person name="Suetin S."/>
            <person name="Suzina N."/>
            <person name="Gilichinsky D."/>
        </authorList>
    </citation>
    <scope>NUCLEOTIDE SEQUENCE [LARGE SCALE GENOMIC DNA]</scope>
    <source>
        <strain evidence="14 15">C7</strain>
    </source>
</reference>
<comment type="catalytic activity">
    <reaction evidence="9">
        <text>L-valine + 2-oxoglutarate = 3-methyl-2-oxobutanoate + L-glutamate</text>
        <dbReference type="Rhea" id="RHEA:24813"/>
        <dbReference type="ChEBI" id="CHEBI:11851"/>
        <dbReference type="ChEBI" id="CHEBI:16810"/>
        <dbReference type="ChEBI" id="CHEBI:29985"/>
        <dbReference type="ChEBI" id="CHEBI:57762"/>
        <dbReference type="EC" id="2.6.1.42"/>
    </reaction>
</comment>
<name>A0ABW9G333_9GAMM</name>
<dbReference type="Gene3D" id="3.20.10.10">
    <property type="entry name" value="D-amino Acid Aminotransferase, subunit A, domain 2"/>
    <property type="match status" value="1"/>
</dbReference>
<dbReference type="InterPro" id="IPR001544">
    <property type="entry name" value="Aminotrans_IV"/>
</dbReference>
<evidence type="ECO:0000256" key="1">
    <source>
        <dbReference type="ARBA" id="ARBA00001933"/>
    </source>
</evidence>
<comment type="pathway">
    <text evidence="3">Amino-acid biosynthesis; L-isoleucine biosynthesis; L-isoleucine from 2-oxobutanoate: step 4/4.</text>
</comment>
<keyword evidence="14" id="KW-0808">Transferase</keyword>
<evidence type="ECO:0000256" key="4">
    <source>
        <dbReference type="ARBA" id="ARBA00004931"/>
    </source>
</evidence>
<evidence type="ECO:0000256" key="12">
    <source>
        <dbReference type="RuleBase" id="RU004106"/>
    </source>
</evidence>
<evidence type="ECO:0000256" key="13">
    <source>
        <dbReference type="RuleBase" id="RU004516"/>
    </source>
</evidence>
<dbReference type="InterPro" id="IPR036038">
    <property type="entry name" value="Aminotransferase-like"/>
</dbReference>
<comment type="catalytic activity">
    <reaction evidence="10">
        <text>L-isoleucine + 2-oxoglutarate = (S)-3-methyl-2-oxopentanoate + L-glutamate</text>
        <dbReference type="Rhea" id="RHEA:24801"/>
        <dbReference type="ChEBI" id="CHEBI:16810"/>
        <dbReference type="ChEBI" id="CHEBI:29985"/>
        <dbReference type="ChEBI" id="CHEBI:35146"/>
        <dbReference type="ChEBI" id="CHEBI:58045"/>
        <dbReference type="EC" id="2.6.1.42"/>
    </reaction>
</comment>
<organism evidence="14 15">
    <name type="scientific">Celerinatantimonas yamalensis</name>
    <dbReference type="NCBI Taxonomy" id="559956"/>
    <lineage>
        <taxon>Bacteria</taxon>
        <taxon>Pseudomonadati</taxon>
        <taxon>Pseudomonadota</taxon>
        <taxon>Gammaproteobacteria</taxon>
        <taxon>Celerinatantimonadaceae</taxon>
        <taxon>Celerinatantimonas</taxon>
    </lineage>
</organism>
<dbReference type="InterPro" id="IPR050571">
    <property type="entry name" value="Class-IV_PLP-Dep_Aminotrnsfr"/>
</dbReference>
<dbReference type="EC" id="2.6.1.42" evidence="7"/>
<dbReference type="Pfam" id="PF01063">
    <property type="entry name" value="Aminotran_4"/>
    <property type="match status" value="1"/>
</dbReference>
<evidence type="ECO:0000256" key="5">
    <source>
        <dbReference type="ARBA" id="ARBA00005072"/>
    </source>
</evidence>
<dbReference type="PROSITE" id="PS00770">
    <property type="entry name" value="AA_TRANSFER_CLASS_4"/>
    <property type="match status" value="1"/>
</dbReference>
<comment type="catalytic activity">
    <reaction evidence="11">
        <text>L-leucine + 2-oxoglutarate = 4-methyl-2-oxopentanoate + L-glutamate</text>
        <dbReference type="Rhea" id="RHEA:18321"/>
        <dbReference type="ChEBI" id="CHEBI:16810"/>
        <dbReference type="ChEBI" id="CHEBI:17865"/>
        <dbReference type="ChEBI" id="CHEBI:29985"/>
        <dbReference type="ChEBI" id="CHEBI:57427"/>
        <dbReference type="EC" id="2.6.1.42"/>
    </reaction>
</comment>
<keyword evidence="14" id="KW-0032">Aminotransferase</keyword>
<comment type="pathway">
    <text evidence="5">Amino-acid biosynthesis; L-leucine biosynthesis; L-leucine from 3-methyl-2-oxobutanoate: step 4/4.</text>
</comment>
<evidence type="ECO:0000256" key="10">
    <source>
        <dbReference type="ARBA" id="ARBA00048798"/>
    </source>
</evidence>
<dbReference type="RefSeq" id="WP_408622044.1">
    <property type="nucleotide sequence ID" value="NZ_JBEQCT010000001.1"/>
</dbReference>
<dbReference type="InterPro" id="IPR043132">
    <property type="entry name" value="BCAT-like_C"/>
</dbReference>